<gene>
    <name evidence="1" type="ORF">PHYPA_012989</name>
</gene>
<keyword evidence="3" id="KW-1185">Reference proteome</keyword>
<evidence type="ECO:0000313" key="1">
    <source>
        <dbReference type="EMBL" id="PNR48512.1"/>
    </source>
</evidence>
<name>A0A2K1K417_PHYPA</name>
<reference evidence="2" key="3">
    <citation type="submission" date="2020-12" db="UniProtKB">
        <authorList>
            <consortium name="EnsemblPlants"/>
        </authorList>
    </citation>
    <scope>IDENTIFICATION</scope>
</reference>
<dbReference type="Proteomes" id="UP000006727">
    <property type="component" value="Chromosome 9"/>
</dbReference>
<evidence type="ECO:0000313" key="2">
    <source>
        <dbReference type="EnsemblPlants" id="PAC:32911296.CDS.1"/>
    </source>
</evidence>
<dbReference type="EMBL" id="ABEU02000009">
    <property type="protein sequence ID" value="PNR48512.1"/>
    <property type="molecule type" value="Genomic_DNA"/>
</dbReference>
<dbReference type="InParanoid" id="A0A2K1K417"/>
<organism evidence="1">
    <name type="scientific">Physcomitrium patens</name>
    <name type="common">Spreading-leaved earth moss</name>
    <name type="synonym">Physcomitrella patens</name>
    <dbReference type="NCBI Taxonomy" id="3218"/>
    <lineage>
        <taxon>Eukaryota</taxon>
        <taxon>Viridiplantae</taxon>
        <taxon>Streptophyta</taxon>
        <taxon>Embryophyta</taxon>
        <taxon>Bryophyta</taxon>
        <taxon>Bryophytina</taxon>
        <taxon>Bryopsida</taxon>
        <taxon>Funariidae</taxon>
        <taxon>Funariales</taxon>
        <taxon>Funariaceae</taxon>
        <taxon>Physcomitrium</taxon>
    </lineage>
</organism>
<dbReference type="Gramene" id="Pp3c9_20710V3.1">
    <property type="protein sequence ID" value="PAC:32911296.CDS.1"/>
    <property type="gene ID" value="Pp3c9_20710"/>
</dbReference>
<dbReference type="PaxDb" id="3218-PP1S314_72V6.1"/>
<proteinExistence type="predicted"/>
<dbReference type="Gramene" id="Pp3c9_20710V3.2">
    <property type="protein sequence ID" value="PAC:32911297.CDS.1"/>
    <property type="gene ID" value="Pp3c9_20710"/>
</dbReference>
<protein>
    <submittedName>
        <fullName evidence="1 2">Uncharacterized protein</fullName>
    </submittedName>
</protein>
<sequence>MVVYPLGPILVCGQGLGSLTANTGTIPHLGSVPDPGHCFNGKFIVSAKRVLILYIMTLLYKRFMTLITIQN</sequence>
<dbReference type="AlphaFoldDB" id="A0A2K1K417"/>
<dbReference type="EnsemblPlants" id="Pp3c9_20710V3.2">
    <property type="protein sequence ID" value="PAC:32911297.CDS.1"/>
    <property type="gene ID" value="Pp3c9_20710"/>
</dbReference>
<accession>A0A2K1K417</accession>
<dbReference type="EnsemblPlants" id="Pp3c9_20710V3.1">
    <property type="protein sequence ID" value="PAC:32911296.CDS.1"/>
    <property type="gene ID" value="Pp3c9_20710"/>
</dbReference>
<reference evidence="1 3" key="1">
    <citation type="journal article" date="2008" name="Science">
        <title>The Physcomitrella genome reveals evolutionary insights into the conquest of land by plants.</title>
        <authorList>
            <person name="Rensing S."/>
            <person name="Lang D."/>
            <person name="Zimmer A."/>
            <person name="Terry A."/>
            <person name="Salamov A."/>
            <person name="Shapiro H."/>
            <person name="Nishiyama T."/>
            <person name="Perroud P.-F."/>
            <person name="Lindquist E."/>
            <person name="Kamisugi Y."/>
            <person name="Tanahashi T."/>
            <person name="Sakakibara K."/>
            <person name="Fujita T."/>
            <person name="Oishi K."/>
            <person name="Shin-I T."/>
            <person name="Kuroki Y."/>
            <person name="Toyoda A."/>
            <person name="Suzuki Y."/>
            <person name="Hashimoto A."/>
            <person name="Yamaguchi K."/>
            <person name="Sugano A."/>
            <person name="Kohara Y."/>
            <person name="Fujiyama A."/>
            <person name="Anterola A."/>
            <person name="Aoki S."/>
            <person name="Ashton N."/>
            <person name="Barbazuk W.B."/>
            <person name="Barker E."/>
            <person name="Bennetzen J."/>
            <person name="Bezanilla M."/>
            <person name="Blankenship R."/>
            <person name="Cho S.H."/>
            <person name="Dutcher S."/>
            <person name="Estelle M."/>
            <person name="Fawcett J.A."/>
            <person name="Gundlach H."/>
            <person name="Hanada K."/>
            <person name="Heyl A."/>
            <person name="Hicks K.A."/>
            <person name="Hugh J."/>
            <person name="Lohr M."/>
            <person name="Mayer K."/>
            <person name="Melkozernov A."/>
            <person name="Murata T."/>
            <person name="Nelson D."/>
            <person name="Pils B."/>
            <person name="Prigge M."/>
            <person name="Reiss B."/>
            <person name="Renner T."/>
            <person name="Rombauts S."/>
            <person name="Rushton P."/>
            <person name="Sanderfoot A."/>
            <person name="Schween G."/>
            <person name="Shiu S.-H."/>
            <person name="Stueber K."/>
            <person name="Theodoulou F.L."/>
            <person name="Tu H."/>
            <person name="Van de Peer Y."/>
            <person name="Verrier P.J."/>
            <person name="Waters E."/>
            <person name="Wood A."/>
            <person name="Yang L."/>
            <person name="Cove D."/>
            <person name="Cuming A."/>
            <person name="Hasebe M."/>
            <person name="Lucas S."/>
            <person name="Mishler D.B."/>
            <person name="Reski R."/>
            <person name="Grigoriev I."/>
            <person name="Quatrano R.S."/>
            <person name="Boore J.L."/>
        </authorList>
    </citation>
    <scope>NUCLEOTIDE SEQUENCE [LARGE SCALE GENOMIC DNA]</scope>
    <source>
        <strain evidence="2 3">cv. Gransden 2004</strain>
    </source>
</reference>
<evidence type="ECO:0000313" key="3">
    <source>
        <dbReference type="Proteomes" id="UP000006727"/>
    </source>
</evidence>
<reference evidence="1 3" key="2">
    <citation type="journal article" date="2018" name="Plant J.">
        <title>The Physcomitrella patens chromosome-scale assembly reveals moss genome structure and evolution.</title>
        <authorList>
            <person name="Lang D."/>
            <person name="Ullrich K.K."/>
            <person name="Murat F."/>
            <person name="Fuchs J."/>
            <person name="Jenkins J."/>
            <person name="Haas F.B."/>
            <person name="Piednoel M."/>
            <person name="Gundlach H."/>
            <person name="Van Bel M."/>
            <person name="Meyberg R."/>
            <person name="Vives C."/>
            <person name="Morata J."/>
            <person name="Symeonidi A."/>
            <person name="Hiss M."/>
            <person name="Muchero W."/>
            <person name="Kamisugi Y."/>
            <person name="Saleh O."/>
            <person name="Blanc G."/>
            <person name="Decker E.L."/>
            <person name="van Gessel N."/>
            <person name="Grimwood J."/>
            <person name="Hayes R.D."/>
            <person name="Graham S.W."/>
            <person name="Gunter L.E."/>
            <person name="McDaniel S.F."/>
            <person name="Hoernstein S.N.W."/>
            <person name="Larsson A."/>
            <person name="Li F.W."/>
            <person name="Perroud P.F."/>
            <person name="Phillips J."/>
            <person name="Ranjan P."/>
            <person name="Rokshar D.S."/>
            <person name="Rothfels C.J."/>
            <person name="Schneider L."/>
            <person name="Shu S."/>
            <person name="Stevenson D.W."/>
            <person name="Thummler F."/>
            <person name="Tillich M."/>
            <person name="Villarreal Aguilar J.C."/>
            <person name="Widiez T."/>
            <person name="Wong G.K."/>
            <person name="Wymore A."/>
            <person name="Zhang Y."/>
            <person name="Zimmer A.D."/>
            <person name="Quatrano R.S."/>
            <person name="Mayer K.F.X."/>
            <person name="Goodstein D."/>
            <person name="Casacuberta J.M."/>
            <person name="Vandepoele K."/>
            <person name="Reski R."/>
            <person name="Cuming A.C."/>
            <person name="Tuskan G.A."/>
            <person name="Maumus F."/>
            <person name="Salse J."/>
            <person name="Schmutz J."/>
            <person name="Rensing S.A."/>
        </authorList>
    </citation>
    <scope>NUCLEOTIDE SEQUENCE [LARGE SCALE GENOMIC DNA]</scope>
    <source>
        <strain evidence="2 3">cv. Gransden 2004</strain>
    </source>
</reference>